<evidence type="ECO:0000256" key="6">
    <source>
        <dbReference type="PIRSR" id="PIRSR000097-3"/>
    </source>
</evidence>
<evidence type="ECO:0000259" key="7">
    <source>
        <dbReference type="Pfam" id="PF00248"/>
    </source>
</evidence>
<comment type="similarity">
    <text evidence="1">Belongs to the aldo/keto reductase family.</text>
</comment>
<dbReference type="CDD" id="cd19071">
    <property type="entry name" value="AKR_AKR1-5-like"/>
    <property type="match status" value="1"/>
</dbReference>
<dbReference type="Pfam" id="PF00248">
    <property type="entry name" value="Aldo_ket_red"/>
    <property type="match status" value="1"/>
</dbReference>
<dbReference type="PIRSF" id="PIRSF000097">
    <property type="entry name" value="AKR"/>
    <property type="match status" value="1"/>
</dbReference>
<keyword evidence="9" id="KW-1185">Reference proteome</keyword>
<dbReference type="PROSITE" id="PS00062">
    <property type="entry name" value="ALDOKETO_REDUCTASE_2"/>
    <property type="match status" value="1"/>
</dbReference>
<dbReference type="InterPro" id="IPR023210">
    <property type="entry name" value="NADP_OxRdtase_dom"/>
</dbReference>
<dbReference type="PANTHER" id="PTHR43827:SF3">
    <property type="entry name" value="NADP-DEPENDENT OXIDOREDUCTASE DOMAIN-CONTAINING PROTEIN"/>
    <property type="match status" value="1"/>
</dbReference>
<dbReference type="PROSITE" id="PS00798">
    <property type="entry name" value="ALDOKETO_REDUCTASE_1"/>
    <property type="match status" value="1"/>
</dbReference>
<dbReference type="OrthoDB" id="9804790at2"/>
<evidence type="ECO:0000256" key="2">
    <source>
        <dbReference type="ARBA" id="ARBA00022857"/>
    </source>
</evidence>
<reference evidence="8 9" key="1">
    <citation type="submission" date="2019-02" db="EMBL/GenBank/DDBJ databases">
        <title>Deep-cultivation of Planctomycetes and their phenomic and genomic characterization uncovers novel biology.</title>
        <authorList>
            <person name="Wiegand S."/>
            <person name="Jogler M."/>
            <person name="Boedeker C."/>
            <person name="Pinto D."/>
            <person name="Vollmers J."/>
            <person name="Rivas-Marin E."/>
            <person name="Kohn T."/>
            <person name="Peeters S.H."/>
            <person name="Heuer A."/>
            <person name="Rast P."/>
            <person name="Oberbeckmann S."/>
            <person name="Bunk B."/>
            <person name="Jeske O."/>
            <person name="Meyerdierks A."/>
            <person name="Storesund J.E."/>
            <person name="Kallscheuer N."/>
            <person name="Luecker S."/>
            <person name="Lage O.M."/>
            <person name="Pohl T."/>
            <person name="Merkel B.J."/>
            <person name="Hornburger P."/>
            <person name="Mueller R.-W."/>
            <person name="Bruemmer F."/>
            <person name="Labrenz M."/>
            <person name="Spormann A.M."/>
            <person name="Op den Camp H."/>
            <person name="Overmann J."/>
            <person name="Amann R."/>
            <person name="Jetten M.S.M."/>
            <person name="Mascher T."/>
            <person name="Medema M.H."/>
            <person name="Devos D.P."/>
            <person name="Kaster A.-K."/>
            <person name="Ovreas L."/>
            <person name="Rohde M."/>
            <person name="Galperin M.Y."/>
            <person name="Jogler C."/>
        </authorList>
    </citation>
    <scope>NUCLEOTIDE SEQUENCE [LARGE SCALE GENOMIC DNA]</scope>
    <source>
        <strain evidence="8 9">CA12</strain>
    </source>
</reference>
<dbReference type="KEGG" id="acaf:CA12_06140"/>
<dbReference type="GO" id="GO:0016616">
    <property type="term" value="F:oxidoreductase activity, acting on the CH-OH group of donors, NAD or NADP as acceptor"/>
    <property type="evidence" value="ECO:0007669"/>
    <property type="project" value="UniProtKB-ARBA"/>
</dbReference>
<organism evidence="8 9">
    <name type="scientific">Alienimonas californiensis</name>
    <dbReference type="NCBI Taxonomy" id="2527989"/>
    <lineage>
        <taxon>Bacteria</taxon>
        <taxon>Pseudomonadati</taxon>
        <taxon>Planctomycetota</taxon>
        <taxon>Planctomycetia</taxon>
        <taxon>Planctomycetales</taxon>
        <taxon>Planctomycetaceae</taxon>
        <taxon>Alienimonas</taxon>
    </lineage>
</organism>
<dbReference type="EC" id="1.-.-.-" evidence="8"/>
<dbReference type="InterPro" id="IPR018170">
    <property type="entry name" value="Aldo/ket_reductase_CS"/>
</dbReference>
<gene>
    <name evidence="8" type="ORF">CA12_06140</name>
</gene>
<dbReference type="AlphaFoldDB" id="A0A517P583"/>
<dbReference type="Gene3D" id="3.20.20.100">
    <property type="entry name" value="NADP-dependent oxidoreductase domain"/>
    <property type="match status" value="1"/>
</dbReference>
<dbReference type="InterPro" id="IPR036812">
    <property type="entry name" value="NAD(P)_OxRdtase_dom_sf"/>
</dbReference>
<dbReference type="FunFam" id="3.20.20.100:FF:000015">
    <property type="entry name" value="Oxidoreductase, aldo/keto reductase family"/>
    <property type="match status" value="1"/>
</dbReference>
<evidence type="ECO:0000313" key="9">
    <source>
        <dbReference type="Proteomes" id="UP000318741"/>
    </source>
</evidence>
<accession>A0A517P583</accession>
<dbReference type="RefSeq" id="WP_145357425.1">
    <property type="nucleotide sequence ID" value="NZ_CP036265.1"/>
</dbReference>
<dbReference type="SUPFAM" id="SSF51430">
    <property type="entry name" value="NAD(P)-linked oxidoreductase"/>
    <property type="match status" value="1"/>
</dbReference>
<feature type="domain" description="NADP-dependent oxidoreductase" evidence="7">
    <location>
        <begin position="21"/>
        <end position="267"/>
    </location>
</feature>
<feature type="site" description="Lowers pKa of active site Tyr" evidence="6">
    <location>
        <position position="79"/>
    </location>
</feature>
<dbReference type="Proteomes" id="UP000318741">
    <property type="component" value="Chromosome"/>
</dbReference>
<dbReference type="EMBL" id="CP036265">
    <property type="protein sequence ID" value="QDT14539.1"/>
    <property type="molecule type" value="Genomic_DNA"/>
</dbReference>
<feature type="active site" description="Proton donor" evidence="4">
    <location>
        <position position="54"/>
    </location>
</feature>
<evidence type="ECO:0000256" key="3">
    <source>
        <dbReference type="ARBA" id="ARBA00023002"/>
    </source>
</evidence>
<evidence type="ECO:0000313" key="8">
    <source>
        <dbReference type="EMBL" id="QDT14539.1"/>
    </source>
</evidence>
<protein>
    <submittedName>
        <fullName evidence="8">Putative oxidoreductase</fullName>
        <ecNumber evidence="8">1.-.-.-</ecNumber>
    </submittedName>
</protein>
<evidence type="ECO:0000256" key="1">
    <source>
        <dbReference type="ARBA" id="ARBA00007905"/>
    </source>
</evidence>
<proteinExistence type="inferred from homology"/>
<evidence type="ECO:0000256" key="4">
    <source>
        <dbReference type="PIRSR" id="PIRSR000097-1"/>
    </source>
</evidence>
<keyword evidence="3 8" id="KW-0560">Oxidoreductase</keyword>
<dbReference type="PRINTS" id="PR00069">
    <property type="entry name" value="ALDKETRDTASE"/>
</dbReference>
<sequence length="283" mass="31699">MNAAPQIPTLPLNDGRAIPQLGFGTWQVEQPDAARVVGEALKAGYRHVDTAQMYGNERGVGEAMRRSGLDREAIYLTSKLSNDNHQPDDARRSFEQSLQDLQTDYVDLFLIHWPLPTRYGGDFVSTWRVLEEFHREGRARSIGVSNFRPQDLDKLAAHCEVTPAVNQIEAHPYFTNDEVRAASRKRGMLIEAWSPLARGGELIEDPAVTGIAAAVDRTPAQVVLRWHVQRGDVIFPKSSHAERMRENLRLFDFELSDEQMATLTALDQGEPGRVGPNPDTFEG</sequence>
<dbReference type="InterPro" id="IPR020471">
    <property type="entry name" value="AKR"/>
</dbReference>
<name>A0A517P583_9PLAN</name>
<keyword evidence="2" id="KW-0521">NADP</keyword>
<evidence type="ECO:0000256" key="5">
    <source>
        <dbReference type="PIRSR" id="PIRSR000097-2"/>
    </source>
</evidence>
<feature type="binding site" evidence="5">
    <location>
        <position position="112"/>
    </location>
    <ligand>
        <name>substrate</name>
    </ligand>
</feature>
<dbReference type="PANTHER" id="PTHR43827">
    <property type="entry name" value="2,5-DIKETO-D-GLUCONIC ACID REDUCTASE"/>
    <property type="match status" value="1"/>
</dbReference>